<evidence type="ECO:0000256" key="6">
    <source>
        <dbReference type="NCBIfam" id="TIGR00152"/>
    </source>
</evidence>
<dbReference type="Pfam" id="PF01121">
    <property type="entry name" value="CoaE"/>
    <property type="match status" value="1"/>
</dbReference>
<gene>
    <name evidence="5" type="primary">coaE</name>
    <name evidence="7" type="ORF">LY01_01710</name>
</gene>
<comment type="caution">
    <text evidence="7">The sequence shown here is derived from an EMBL/GenBank/DDBJ whole genome shotgun (WGS) entry which is preliminary data.</text>
</comment>
<dbReference type="InterPro" id="IPR027417">
    <property type="entry name" value="P-loop_NTPase"/>
</dbReference>
<comment type="pathway">
    <text evidence="5">Cofactor biosynthesis; coenzyme A biosynthesis; CoA from (R)-pantothenate: step 5/5.</text>
</comment>
<evidence type="ECO:0000313" key="7">
    <source>
        <dbReference type="EMBL" id="PPK94957.1"/>
    </source>
</evidence>
<dbReference type="OrthoDB" id="9812943at2"/>
<keyword evidence="5" id="KW-0808">Transferase</keyword>
<dbReference type="SUPFAM" id="SSF52540">
    <property type="entry name" value="P-loop containing nucleoside triphosphate hydrolases"/>
    <property type="match status" value="1"/>
</dbReference>
<dbReference type="PANTHER" id="PTHR10695:SF46">
    <property type="entry name" value="BIFUNCTIONAL COENZYME A SYNTHASE-RELATED"/>
    <property type="match status" value="1"/>
</dbReference>
<dbReference type="Gene3D" id="3.40.50.300">
    <property type="entry name" value="P-loop containing nucleotide triphosphate hydrolases"/>
    <property type="match status" value="1"/>
</dbReference>
<evidence type="ECO:0000256" key="1">
    <source>
        <dbReference type="ARBA" id="ARBA00009018"/>
    </source>
</evidence>
<keyword evidence="5" id="KW-0963">Cytoplasm</keyword>
<keyword evidence="2 5" id="KW-0547">Nucleotide-binding</keyword>
<keyword evidence="5 7" id="KW-0418">Kinase</keyword>
<dbReference type="PANTHER" id="PTHR10695">
    <property type="entry name" value="DEPHOSPHO-COA KINASE-RELATED"/>
    <property type="match status" value="1"/>
</dbReference>
<organism evidence="7 8">
    <name type="scientific">Nonlabens xylanidelens</name>
    <dbReference type="NCBI Taxonomy" id="191564"/>
    <lineage>
        <taxon>Bacteria</taxon>
        <taxon>Pseudomonadati</taxon>
        <taxon>Bacteroidota</taxon>
        <taxon>Flavobacteriia</taxon>
        <taxon>Flavobacteriales</taxon>
        <taxon>Flavobacteriaceae</taxon>
        <taxon>Nonlabens</taxon>
    </lineage>
</organism>
<name>A0A2S6IL46_9FLAO</name>
<feature type="binding site" evidence="5">
    <location>
        <begin position="11"/>
        <end position="16"/>
    </location>
    <ligand>
        <name>ATP</name>
        <dbReference type="ChEBI" id="CHEBI:30616"/>
    </ligand>
</feature>
<dbReference type="NCBIfam" id="TIGR00152">
    <property type="entry name" value="dephospho-CoA kinase"/>
    <property type="match status" value="1"/>
</dbReference>
<evidence type="ECO:0000256" key="3">
    <source>
        <dbReference type="ARBA" id="ARBA00022840"/>
    </source>
</evidence>
<dbReference type="GO" id="GO:0005737">
    <property type="term" value="C:cytoplasm"/>
    <property type="evidence" value="ECO:0007669"/>
    <property type="project" value="UniProtKB-SubCell"/>
</dbReference>
<dbReference type="GO" id="GO:0005524">
    <property type="term" value="F:ATP binding"/>
    <property type="evidence" value="ECO:0007669"/>
    <property type="project" value="UniProtKB-UniRule"/>
</dbReference>
<evidence type="ECO:0000256" key="5">
    <source>
        <dbReference type="HAMAP-Rule" id="MF_00376"/>
    </source>
</evidence>
<dbReference type="HAMAP" id="MF_00376">
    <property type="entry name" value="Dephospho_CoA_kinase"/>
    <property type="match status" value="1"/>
</dbReference>
<protein>
    <recommendedName>
        <fullName evidence="5 6">Dephospho-CoA kinase</fullName>
        <ecNumber evidence="5 6">2.7.1.24</ecNumber>
    </recommendedName>
    <alternativeName>
        <fullName evidence="5">Dephosphocoenzyme A kinase</fullName>
    </alternativeName>
</protein>
<keyword evidence="8" id="KW-1185">Reference proteome</keyword>
<evidence type="ECO:0000256" key="2">
    <source>
        <dbReference type="ARBA" id="ARBA00022741"/>
    </source>
</evidence>
<proteinExistence type="inferred from homology"/>
<dbReference type="Proteomes" id="UP000239002">
    <property type="component" value="Unassembled WGS sequence"/>
</dbReference>
<dbReference type="PROSITE" id="PS51219">
    <property type="entry name" value="DPCK"/>
    <property type="match status" value="1"/>
</dbReference>
<comment type="function">
    <text evidence="5">Catalyzes the phosphorylation of the 3'-hydroxyl group of dephosphocoenzyme A to form coenzyme A.</text>
</comment>
<evidence type="ECO:0000256" key="4">
    <source>
        <dbReference type="ARBA" id="ARBA00022993"/>
    </source>
</evidence>
<evidence type="ECO:0000313" key="8">
    <source>
        <dbReference type="Proteomes" id="UP000239002"/>
    </source>
</evidence>
<keyword evidence="3 5" id="KW-0067">ATP-binding</keyword>
<accession>A0A2S6IL46</accession>
<keyword evidence="4 5" id="KW-0173">Coenzyme A biosynthesis</keyword>
<comment type="catalytic activity">
    <reaction evidence="5">
        <text>3'-dephospho-CoA + ATP = ADP + CoA + H(+)</text>
        <dbReference type="Rhea" id="RHEA:18245"/>
        <dbReference type="ChEBI" id="CHEBI:15378"/>
        <dbReference type="ChEBI" id="CHEBI:30616"/>
        <dbReference type="ChEBI" id="CHEBI:57287"/>
        <dbReference type="ChEBI" id="CHEBI:57328"/>
        <dbReference type="ChEBI" id="CHEBI:456216"/>
        <dbReference type="EC" id="2.7.1.24"/>
    </reaction>
</comment>
<dbReference type="GO" id="GO:0004140">
    <property type="term" value="F:dephospho-CoA kinase activity"/>
    <property type="evidence" value="ECO:0007669"/>
    <property type="project" value="UniProtKB-UniRule"/>
</dbReference>
<dbReference type="EMBL" id="PTJE01000003">
    <property type="protein sequence ID" value="PPK94957.1"/>
    <property type="molecule type" value="Genomic_DNA"/>
</dbReference>
<dbReference type="RefSeq" id="WP_104515403.1">
    <property type="nucleotide sequence ID" value="NZ_MQVW01000024.1"/>
</dbReference>
<dbReference type="GO" id="GO:0015937">
    <property type="term" value="P:coenzyme A biosynthetic process"/>
    <property type="evidence" value="ECO:0007669"/>
    <property type="project" value="UniProtKB-UniRule"/>
</dbReference>
<comment type="subcellular location">
    <subcellularLocation>
        <location evidence="5">Cytoplasm</location>
    </subcellularLocation>
</comment>
<reference evidence="7 8" key="1">
    <citation type="submission" date="2018-02" db="EMBL/GenBank/DDBJ databases">
        <title>Genomic Encyclopedia of Archaeal and Bacterial Type Strains, Phase II (KMG-II): from individual species to whole genera.</title>
        <authorList>
            <person name="Goeker M."/>
        </authorList>
    </citation>
    <scope>NUCLEOTIDE SEQUENCE [LARGE SCALE GENOMIC DNA]</scope>
    <source>
        <strain evidence="7 8">DSM 16809</strain>
    </source>
</reference>
<dbReference type="AlphaFoldDB" id="A0A2S6IL46"/>
<dbReference type="InterPro" id="IPR001977">
    <property type="entry name" value="Depp_CoAkinase"/>
</dbReference>
<dbReference type="UniPathway" id="UPA00241">
    <property type="reaction ID" value="UER00356"/>
</dbReference>
<dbReference type="CDD" id="cd02022">
    <property type="entry name" value="DPCK"/>
    <property type="match status" value="1"/>
</dbReference>
<dbReference type="EC" id="2.7.1.24" evidence="5 6"/>
<comment type="similarity">
    <text evidence="1 5">Belongs to the CoaE family.</text>
</comment>
<sequence>MKIIGLTGGIGSGKTTVAKEFEKLNIPLFIADNISKKLLATDETVIDAVKTLLGEQSYIGDNAGKLVPNKKFIASKVFSDQELLSSLNKILHPAVRQYFDNWIKEQNAPYVIYEAAILFETKGNEICDQIILVTTSLKERYRRVMARDKVTEEEVRLRMSKQWSDSQRIMLSDFVIINEDLQELGGFVRSIHDVLLKN</sequence>